<proteinExistence type="predicted"/>
<evidence type="ECO:0000313" key="2">
    <source>
        <dbReference type="Proteomes" id="UP001062846"/>
    </source>
</evidence>
<dbReference type="Proteomes" id="UP001062846">
    <property type="component" value="Chromosome 3"/>
</dbReference>
<sequence length="74" mass="7974">MRLMNSSESTSFSVELDELAEVDVAIAVDLVDHGGDLVGDLVAGLHRPRWLRAVGEAWWCKGTSAFGAGGGDWW</sequence>
<comment type="caution">
    <text evidence="1">The sequence shown here is derived from an EMBL/GenBank/DDBJ whole genome shotgun (WGS) entry which is preliminary data.</text>
</comment>
<evidence type="ECO:0000313" key="1">
    <source>
        <dbReference type="EMBL" id="KAI8564900.1"/>
    </source>
</evidence>
<protein>
    <submittedName>
        <fullName evidence="1">Uncharacterized protein</fullName>
    </submittedName>
</protein>
<reference evidence="1" key="1">
    <citation type="submission" date="2022-02" db="EMBL/GenBank/DDBJ databases">
        <title>Plant Genome Project.</title>
        <authorList>
            <person name="Zhang R.-G."/>
        </authorList>
    </citation>
    <scope>NUCLEOTIDE SEQUENCE</scope>
    <source>
        <strain evidence="1">AT1</strain>
    </source>
</reference>
<dbReference type="EMBL" id="CM046390">
    <property type="protein sequence ID" value="KAI8564900.1"/>
    <property type="molecule type" value="Genomic_DNA"/>
</dbReference>
<name>A0ACC0PHI3_RHOML</name>
<gene>
    <name evidence="1" type="ORF">RHMOL_Rhmol03G0218600</name>
</gene>
<organism evidence="1 2">
    <name type="scientific">Rhododendron molle</name>
    <name type="common">Chinese azalea</name>
    <name type="synonym">Azalea mollis</name>
    <dbReference type="NCBI Taxonomy" id="49168"/>
    <lineage>
        <taxon>Eukaryota</taxon>
        <taxon>Viridiplantae</taxon>
        <taxon>Streptophyta</taxon>
        <taxon>Embryophyta</taxon>
        <taxon>Tracheophyta</taxon>
        <taxon>Spermatophyta</taxon>
        <taxon>Magnoliopsida</taxon>
        <taxon>eudicotyledons</taxon>
        <taxon>Gunneridae</taxon>
        <taxon>Pentapetalae</taxon>
        <taxon>asterids</taxon>
        <taxon>Ericales</taxon>
        <taxon>Ericaceae</taxon>
        <taxon>Ericoideae</taxon>
        <taxon>Rhodoreae</taxon>
        <taxon>Rhododendron</taxon>
    </lineage>
</organism>
<accession>A0ACC0PHI3</accession>
<keyword evidence="2" id="KW-1185">Reference proteome</keyword>